<dbReference type="EMBL" id="JAYWIO010000001">
    <property type="protein sequence ID" value="KAK7291271.1"/>
    <property type="molecule type" value="Genomic_DNA"/>
</dbReference>
<comment type="caution">
    <text evidence="1">The sequence shown here is derived from an EMBL/GenBank/DDBJ whole genome shotgun (WGS) entry which is preliminary data.</text>
</comment>
<protein>
    <submittedName>
        <fullName evidence="1">Uncharacterized protein</fullName>
    </submittedName>
</protein>
<dbReference type="Proteomes" id="UP001372338">
    <property type="component" value="Unassembled WGS sequence"/>
</dbReference>
<dbReference type="AlphaFoldDB" id="A0AAN9J430"/>
<dbReference type="InterPro" id="IPR032675">
    <property type="entry name" value="LRR_dom_sf"/>
</dbReference>
<proteinExistence type="predicted"/>
<organism evidence="1 2">
    <name type="scientific">Crotalaria pallida</name>
    <name type="common">Smooth rattlebox</name>
    <name type="synonym">Crotalaria striata</name>
    <dbReference type="NCBI Taxonomy" id="3830"/>
    <lineage>
        <taxon>Eukaryota</taxon>
        <taxon>Viridiplantae</taxon>
        <taxon>Streptophyta</taxon>
        <taxon>Embryophyta</taxon>
        <taxon>Tracheophyta</taxon>
        <taxon>Spermatophyta</taxon>
        <taxon>Magnoliopsida</taxon>
        <taxon>eudicotyledons</taxon>
        <taxon>Gunneridae</taxon>
        <taxon>Pentapetalae</taxon>
        <taxon>rosids</taxon>
        <taxon>fabids</taxon>
        <taxon>Fabales</taxon>
        <taxon>Fabaceae</taxon>
        <taxon>Papilionoideae</taxon>
        <taxon>50 kb inversion clade</taxon>
        <taxon>genistoids sensu lato</taxon>
        <taxon>core genistoids</taxon>
        <taxon>Crotalarieae</taxon>
        <taxon>Crotalaria</taxon>
    </lineage>
</organism>
<evidence type="ECO:0000313" key="1">
    <source>
        <dbReference type="EMBL" id="KAK7291271.1"/>
    </source>
</evidence>
<dbReference type="Gene3D" id="3.80.10.10">
    <property type="entry name" value="Ribonuclease Inhibitor"/>
    <property type="match status" value="1"/>
</dbReference>
<gene>
    <name evidence="1" type="ORF">RIF29_06276</name>
</gene>
<dbReference type="SUPFAM" id="SSF52047">
    <property type="entry name" value="RNI-like"/>
    <property type="match status" value="1"/>
</dbReference>
<keyword evidence="2" id="KW-1185">Reference proteome</keyword>
<evidence type="ECO:0000313" key="2">
    <source>
        <dbReference type="Proteomes" id="UP001372338"/>
    </source>
</evidence>
<reference evidence="1 2" key="1">
    <citation type="submission" date="2024-01" db="EMBL/GenBank/DDBJ databases">
        <title>The genomes of 5 underutilized Papilionoideae crops provide insights into root nodulation and disease resistanc.</title>
        <authorList>
            <person name="Yuan L."/>
        </authorList>
    </citation>
    <scope>NUCLEOTIDE SEQUENCE [LARGE SCALE GENOMIC DNA]</scope>
    <source>
        <strain evidence="1">ZHUSHIDOU_FW_LH</strain>
        <tissue evidence="1">Leaf</tissue>
    </source>
</reference>
<accession>A0AAN9J430</accession>
<sequence>MEKLQFVDFEGTTIENLPLPVENLKGLQSLSLSRCTKLSIDVLANMVQNMLSDFPSLKKLRLEGSNLTMIPESFGECHLLRDLSVKDSKKLKKIRGLPQDITSMNALNCHSLNIHTAPTNMVLKQIFEYDCTIKRTFWLAGKRLPQWFTMYRRGNSLGFLFRKRIPDMTVGLVARGANKRYDYCFKINNSSEISCSNFFSHSGSKKEEIFISNDLRAIVSSRSTMPLLDEWNYAEFSFTQSSNSYHLLIEPVRWSGVHVNRESMEDIQFLDMTPGDSSQAHGFALEQNLQAQSPALSSGEVNGESSRNQNVSEDEMETFYDCLEDEEAREVLKKVRDLISNDASIFLHPEKCSDMKDSLDYLSNLLSENDHGISREMITLISDASREFTHWSNDYTEANMKIECITPELMRVDLLQAALKDNMKQYRDVVALENAHQRKRDIFEEGKMIKTQRDELRKKIPHLQHEHCLAKEKQTRIRHAWLKLGENFNKIFID</sequence>
<name>A0AAN9J430_CROPI</name>